<dbReference type="KEGG" id="mtm:MYCTH_2305757"/>
<organism evidence="1 2">
    <name type="scientific">Thermothelomyces thermophilus (strain ATCC 42464 / BCRC 31852 / DSM 1799)</name>
    <name type="common">Sporotrichum thermophile</name>
    <dbReference type="NCBI Taxonomy" id="573729"/>
    <lineage>
        <taxon>Eukaryota</taxon>
        <taxon>Fungi</taxon>
        <taxon>Dikarya</taxon>
        <taxon>Ascomycota</taxon>
        <taxon>Pezizomycotina</taxon>
        <taxon>Sordariomycetes</taxon>
        <taxon>Sordariomycetidae</taxon>
        <taxon>Sordariales</taxon>
        <taxon>Chaetomiaceae</taxon>
        <taxon>Thermothelomyces</taxon>
    </lineage>
</organism>
<dbReference type="Proteomes" id="UP000007322">
    <property type="component" value="Chromosome 4"/>
</dbReference>
<accession>G2QFR9</accession>
<evidence type="ECO:0000313" key="2">
    <source>
        <dbReference type="Proteomes" id="UP000007322"/>
    </source>
</evidence>
<reference evidence="1 2" key="1">
    <citation type="journal article" date="2011" name="Nat. Biotechnol.">
        <title>Comparative genomic analysis of the thermophilic biomass-degrading fungi Myceliophthora thermophila and Thielavia terrestris.</title>
        <authorList>
            <person name="Berka R.M."/>
            <person name="Grigoriev I.V."/>
            <person name="Otillar R."/>
            <person name="Salamov A."/>
            <person name="Grimwood J."/>
            <person name="Reid I."/>
            <person name="Ishmael N."/>
            <person name="John T."/>
            <person name="Darmond C."/>
            <person name="Moisan M.-C."/>
            <person name="Henrissat B."/>
            <person name="Coutinho P.M."/>
            <person name="Lombard V."/>
            <person name="Natvig D.O."/>
            <person name="Lindquist E."/>
            <person name="Schmutz J."/>
            <person name="Lucas S."/>
            <person name="Harris P."/>
            <person name="Powlowski J."/>
            <person name="Bellemare A."/>
            <person name="Taylor D."/>
            <person name="Butler G."/>
            <person name="de Vries R.P."/>
            <person name="Allijn I.E."/>
            <person name="van den Brink J."/>
            <person name="Ushinsky S."/>
            <person name="Storms R."/>
            <person name="Powell A.J."/>
            <person name="Paulsen I.T."/>
            <person name="Elbourne L.D.H."/>
            <person name="Baker S.E."/>
            <person name="Magnuson J."/>
            <person name="LaBoissiere S."/>
            <person name="Clutterbuck A.J."/>
            <person name="Martinez D."/>
            <person name="Wogulis M."/>
            <person name="de Leon A.L."/>
            <person name="Rey M.W."/>
            <person name="Tsang A."/>
        </authorList>
    </citation>
    <scope>NUCLEOTIDE SEQUENCE [LARGE SCALE GENOMIC DNA]</scope>
    <source>
        <strain evidence="2">ATCC 42464 / BCRC 31852 / DSM 1799</strain>
    </source>
</reference>
<dbReference type="CDD" id="cd15482">
    <property type="entry name" value="Sialidase_non-viral"/>
    <property type="match status" value="1"/>
</dbReference>
<dbReference type="OrthoDB" id="2739686at2759"/>
<name>G2QFR9_THET4</name>
<dbReference type="VEuPathDB" id="FungiDB:MYCTH_2305757"/>
<evidence type="ECO:0000313" key="1">
    <source>
        <dbReference type="EMBL" id="AEO58437.1"/>
    </source>
</evidence>
<dbReference type="HOGENOM" id="CLU_030289_0_0_1"/>
<dbReference type="InParanoid" id="G2QFR9"/>
<dbReference type="SUPFAM" id="SSF50939">
    <property type="entry name" value="Sialidases"/>
    <property type="match status" value="1"/>
</dbReference>
<dbReference type="PANTHER" id="PTHR38792:SF3">
    <property type="entry name" value="BNR_ASP-BOX REPEAT DOMAIN PROTEIN (AFU_ORTHOLOGUE AFUA_7G06430)-RELATED"/>
    <property type="match status" value="1"/>
</dbReference>
<gene>
    <name evidence="1" type="ORF">MYCTH_2305757</name>
</gene>
<dbReference type="EMBL" id="CP003005">
    <property type="protein sequence ID" value="AEO58437.1"/>
    <property type="molecule type" value="Genomic_DNA"/>
</dbReference>
<proteinExistence type="predicted"/>
<keyword evidence="2" id="KW-1185">Reference proteome</keyword>
<dbReference type="AlphaFoldDB" id="G2QFR9"/>
<dbReference type="InterPro" id="IPR036278">
    <property type="entry name" value="Sialidase_sf"/>
</dbReference>
<dbReference type="GO" id="GO:0016787">
    <property type="term" value="F:hydrolase activity"/>
    <property type="evidence" value="ECO:0007669"/>
    <property type="project" value="UniProtKB-KW"/>
</dbReference>
<keyword evidence="1" id="KW-0378">Hydrolase</keyword>
<dbReference type="PANTHER" id="PTHR38792">
    <property type="entry name" value="BNR/ASP-BOX REPEAT DOMAIN PROTEIN (AFU_ORTHOLOGUE AFUA_7G06430)-RELATED"/>
    <property type="match status" value="1"/>
</dbReference>
<dbReference type="eggNOG" id="ENOG502SJ2P">
    <property type="taxonomic scope" value="Eukaryota"/>
</dbReference>
<dbReference type="GeneID" id="11509878"/>
<dbReference type="STRING" id="573729.G2QFR9"/>
<dbReference type="RefSeq" id="XP_003663682.1">
    <property type="nucleotide sequence ID" value="XM_003663634.1"/>
</dbReference>
<dbReference type="OMA" id="QEFAHNN"/>
<sequence>MNSSIRRLHVAQEEHFVHEVPGTYPRLCRLSDGSILAGFTRFLPRGQRALTVVRSTDGARTFQPHGEVTRSFGDCDNLFLLEVPPRPSAGGEPRPSAPTVLAAFRNHDLDQNGVHTYFRITVCQSTDGGRTWSYLSQAFEKPAPFGLWEPFLRMSADGKEVQLFFSQELAANDQDTMLVRSSDNGATWSARQRVTGAGEALRDGMVGLAEARYCGGHSALVLVMETTRRGTFSIEAMVSFDDANTFGFRHVVYQAKEGRNAGAPQITAFADGSVAVVFMTDEDGEGPSRWPRGATIKAVFGTFNPDGTLQWSAPQVVRNAVSCWPGIMRIADDAAVAVYESSSSIRGRVLKVATLSAS</sequence>
<protein>
    <submittedName>
        <fullName evidence="1">Glycoside hydrolase family 93 protein</fullName>
    </submittedName>
</protein>
<dbReference type="Gene3D" id="2.120.10.10">
    <property type="match status" value="1"/>
</dbReference>